<feature type="transmembrane region" description="Helical" evidence="11">
    <location>
        <begin position="82"/>
        <end position="102"/>
    </location>
</feature>
<dbReference type="STRING" id="1114856.GCA_000383975_02747"/>
<dbReference type="InterPro" id="IPR004485">
    <property type="entry name" value="Cobalamin_biosynth_CobD/CbiB"/>
</dbReference>
<keyword evidence="8 11" id="KW-0812">Transmembrane</keyword>
<gene>
    <name evidence="11" type="primary">cobD</name>
    <name evidence="13" type="ORF">C496_11603</name>
</gene>
<sequence>MILTTIALFGLAFSLDLLIGEPPNALHPVAWFGRLVDTLDREWADTDGGQRLAGVGIALFAPLIPAVVAGGSVVLASAASPLAGAIVAGLVLFLTTSLRSLLELTQTVVAATDVGDEFRTGGSDVAGTDGRAADTDERTADTDGRAADTDGTTDVTDDGLETARDRVRGLVGRDTSTLSPAEIRSAAVESVGENLADGLVATLLPFALLAPVSLPAAAAAAAWVKGVNTLDSMLGYPSKPHGTASARLDDLVMWLPARITAIAIAVAGADPFAVLRAREWARDPPSPNSGWPMATLACALSVRLTKPGVYDLNTAADLPTVDDGDRAVSVVGLAAVLSVLLAIALAAGVAIAVTTLEGTQVEPAVVGTLLEPTADTAIETVTRLLREVSR</sequence>
<dbReference type="AlphaFoldDB" id="L9VU69"/>
<comment type="caution">
    <text evidence="11">Lacks conserved residue(s) required for the propagation of feature annotation.</text>
</comment>
<organism evidence="13 14">
    <name type="scientific">Natronorubrum tibetense GA33</name>
    <dbReference type="NCBI Taxonomy" id="1114856"/>
    <lineage>
        <taxon>Archaea</taxon>
        <taxon>Methanobacteriati</taxon>
        <taxon>Methanobacteriota</taxon>
        <taxon>Stenosarchaea group</taxon>
        <taxon>Halobacteria</taxon>
        <taxon>Halobacteriales</taxon>
        <taxon>Natrialbaceae</taxon>
        <taxon>Natronorubrum</taxon>
    </lineage>
</organism>
<dbReference type="PANTHER" id="PTHR34308:SF1">
    <property type="entry name" value="COBALAMIN BIOSYNTHESIS PROTEIN CBIB"/>
    <property type="match status" value="1"/>
</dbReference>
<evidence type="ECO:0000256" key="7">
    <source>
        <dbReference type="ARBA" id="ARBA00022573"/>
    </source>
</evidence>
<evidence type="ECO:0000256" key="1">
    <source>
        <dbReference type="ARBA" id="ARBA00003384"/>
    </source>
</evidence>
<dbReference type="GO" id="GO:0009236">
    <property type="term" value="P:cobalamin biosynthetic process"/>
    <property type="evidence" value="ECO:0007669"/>
    <property type="project" value="UniProtKB-UniRule"/>
</dbReference>
<reference evidence="13 14" key="1">
    <citation type="journal article" date="2014" name="PLoS Genet.">
        <title>Phylogenetically driven sequencing of extremely halophilic archaea reveals strategies for static and dynamic osmo-response.</title>
        <authorList>
            <person name="Becker E.A."/>
            <person name="Seitzer P.M."/>
            <person name="Tritt A."/>
            <person name="Larsen D."/>
            <person name="Krusor M."/>
            <person name="Yao A.I."/>
            <person name="Wu D."/>
            <person name="Madern D."/>
            <person name="Eisen J.A."/>
            <person name="Darling A.E."/>
            <person name="Facciotti M.T."/>
        </authorList>
    </citation>
    <scope>NUCLEOTIDE SEQUENCE [LARGE SCALE GENOMIC DNA]</scope>
    <source>
        <strain evidence="13 14">GA33</strain>
    </source>
</reference>
<evidence type="ECO:0000256" key="2">
    <source>
        <dbReference type="ARBA" id="ARBA00004651"/>
    </source>
</evidence>
<dbReference type="OrthoDB" id="46105at2157"/>
<dbReference type="Pfam" id="PF03186">
    <property type="entry name" value="CobD_Cbib"/>
    <property type="match status" value="2"/>
</dbReference>
<protein>
    <recommendedName>
        <fullName evidence="5 11">Probable cobalamin biosynthesis protein CobD</fullName>
    </recommendedName>
</protein>
<comment type="pathway">
    <text evidence="3 11">Cofactor biosynthesis; adenosylcobalamin biosynthesis.</text>
</comment>
<evidence type="ECO:0000256" key="4">
    <source>
        <dbReference type="ARBA" id="ARBA00006263"/>
    </source>
</evidence>
<dbReference type="GO" id="GO:0015420">
    <property type="term" value="F:ABC-type vitamin B12 transporter activity"/>
    <property type="evidence" value="ECO:0007669"/>
    <property type="project" value="UniProtKB-UniRule"/>
</dbReference>
<keyword evidence="7 11" id="KW-0169">Cobalamin biosynthesis</keyword>
<comment type="subcellular location">
    <subcellularLocation>
        <location evidence="2 11">Cell membrane</location>
        <topology evidence="2 11">Multi-pass membrane protein</topology>
    </subcellularLocation>
</comment>
<evidence type="ECO:0000313" key="14">
    <source>
        <dbReference type="Proteomes" id="UP000011599"/>
    </source>
</evidence>
<accession>L9VU69</accession>
<dbReference type="RefSeq" id="WP_006090149.1">
    <property type="nucleotide sequence ID" value="NZ_AOHW01000032.1"/>
</dbReference>
<evidence type="ECO:0000256" key="12">
    <source>
        <dbReference type="SAM" id="MobiDB-lite"/>
    </source>
</evidence>
<name>L9VU69_9EURY</name>
<evidence type="ECO:0000256" key="5">
    <source>
        <dbReference type="ARBA" id="ARBA00016185"/>
    </source>
</evidence>
<comment type="similarity">
    <text evidence="4 11">Belongs to the CobD/CbiB family.</text>
</comment>
<keyword evidence="6 11" id="KW-1003">Cell membrane</keyword>
<evidence type="ECO:0000256" key="9">
    <source>
        <dbReference type="ARBA" id="ARBA00022989"/>
    </source>
</evidence>
<dbReference type="EMBL" id="AOHW01000032">
    <property type="protein sequence ID" value="ELY40492.1"/>
    <property type="molecule type" value="Genomic_DNA"/>
</dbReference>
<evidence type="ECO:0000313" key="13">
    <source>
        <dbReference type="EMBL" id="ELY40492.1"/>
    </source>
</evidence>
<dbReference type="HAMAP" id="MF_00024">
    <property type="entry name" value="CobD_CbiB"/>
    <property type="match status" value="1"/>
</dbReference>
<feature type="transmembrane region" description="Helical" evidence="11">
    <location>
        <begin position="52"/>
        <end position="75"/>
    </location>
</feature>
<evidence type="ECO:0000256" key="10">
    <source>
        <dbReference type="ARBA" id="ARBA00023136"/>
    </source>
</evidence>
<dbReference type="GO" id="GO:0005886">
    <property type="term" value="C:plasma membrane"/>
    <property type="evidence" value="ECO:0007669"/>
    <property type="project" value="UniProtKB-SubCell"/>
</dbReference>
<feature type="compositionally biased region" description="Basic and acidic residues" evidence="12">
    <location>
        <begin position="131"/>
        <end position="148"/>
    </location>
</feature>
<evidence type="ECO:0000256" key="6">
    <source>
        <dbReference type="ARBA" id="ARBA00022475"/>
    </source>
</evidence>
<comment type="caution">
    <text evidence="13">The sequence shown here is derived from an EMBL/GenBank/DDBJ whole genome shotgun (WGS) entry which is preliminary data.</text>
</comment>
<evidence type="ECO:0000256" key="3">
    <source>
        <dbReference type="ARBA" id="ARBA00004953"/>
    </source>
</evidence>
<dbReference type="eggNOG" id="arCOG04274">
    <property type="taxonomic scope" value="Archaea"/>
</dbReference>
<evidence type="ECO:0000256" key="8">
    <source>
        <dbReference type="ARBA" id="ARBA00022692"/>
    </source>
</evidence>
<keyword evidence="10 11" id="KW-0472">Membrane</keyword>
<dbReference type="UniPathway" id="UPA00148"/>
<dbReference type="Proteomes" id="UP000011599">
    <property type="component" value="Unassembled WGS sequence"/>
</dbReference>
<dbReference type="PANTHER" id="PTHR34308">
    <property type="entry name" value="COBALAMIN BIOSYNTHESIS PROTEIN CBIB"/>
    <property type="match status" value="1"/>
</dbReference>
<keyword evidence="9 11" id="KW-1133">Transmembrane helix</keyword>
<feature type="region of interest" description="Disordered" evidence="12">
    <location>
        <begin position="120"/>
        <end position="160"/>
    </location>
</feature>
<feature type="transmembrane region" description="Helical" evidence="11">
    <location>
        <begin position="330"/>
        <end position="353"/>
    </location>
</feature>
<proteinExistence type="inferred from homology"/>
<dbReference type="GO" id="GO:0048472">
    <property type="term" value="F:threonine-phosphate decarboxylase activity"/>
    <property type="evidence" value="ECO:0007669"/>
    <property type="project" value="InterPro"/>
</dbReference>
<dbReference type="PATRIC" id="fig|1114856.3.peg.2417"/>
<keyword evidence="14" id="KW-1185">Reference proteome</keyword>
<evidence type="ECO:0000256" key="11">
    <source>
        <dbReference type="HAMAP-Rule" id="MF_00024"/>
    </source>
</evidence>
<comment type="function">
    <text evidence="1 11">Converts cobyric acid to cobinamide by the addition of aminopropanol on the F carboxylic group.</text>
</comment>